<dbReference type="EMBL" id="CP045652">
    <property type="protein sequence ID" value="QGA27914.1"/>
    <property type="molecule type" value="Genomic_DNA"/>
</dbReference>
<protein>
    <submittedName>
        <fullName evidence="1">Uncharacterized protein</fullName>
    </submittedName>
</protein>
<reference evidence="1 2" key="1">
    <citation type="submission" date="2019-10" db="EMBL/GenBank/DDBJ databases">
        <authorList>
            <person name="Dong K."/>
        </authorList>
    </citation>
    <scope>NUCLEOTIDE SEQUENCE [LARGE SCALE GENOMIC DNA]</scope>
    <source>
        <strain evidence="2">dk4302</strain>
    </source>
</reference>
<organism evidence="1 2">
    <name type="scientific">Sphingobacterium zhuxiongii</name>
    <dbReference type="NCBI Taxonomy" id="2662364"/>
    <lineage>
        <taxon>Bacteria</taxon>
        <taxon>Pseudomonadati</taxon>
        <taxon>Bacteroidota</taxon>
        <taxon>Sphingobacteriia</taxon>
        <taxon>Sphingobacteriales</taxon>
        <taxon>Sphingobacteriaceae</taxon>
        <taxon>Sphingobacterium</taxon>
    </lineage>
</organism>
<sequence length="117" mass="13536">MKKMCHSKNQRKVFDPKASAKLEHSAIVARVLHEFFLCIRRDHRVGKSHLAVYLALLERWAWGAYAHPLRIFARQGAASARVSISAYYQCIADLNELGYLSYIPSFRNDQASQIYFF</sequence>
<dbReference type="KEGG" id="sphe:GFH32_16975"/>
<evidence type="ECO:0000313" key="1">
    <source>
        <dbReference type="EMBL" id="QGA27914.1"/>
    </source>
</evidence>
<name>A0A5Q0QF38_9SPHI</name>
<proteinExistence type="predicted"/>
<dbReference type="AlphaFoldDB" id="A0A5Q0QF38"/>
<evidence type="ECO:0000313" key="2">
    <source>
        <dbReference type="Proteomes" id="UP000326921"/>
    </source>
</evidence>
<accession>A0A5Q0QF38</accession>
<keyword evidence="2" id="KW-1185">Reference proteome</keyword>
<dbReference type="RefSeq" id="WP_153512741.1">
    <property type="nucleotide sequence ID" value="NZ_WSPZ01000008.1"/>
</dbReference>
<dbReference type="Proteomes" id="UP000326921">
    <property type="component" value="Chromosome"/>
</dbReference>
<gene>
    <name evidence="1" type="ORF">GFH32_16975</name>
</gene>